<dbReference type="Proteomes" id="UP000010809">
    <property type="component" value="Chromosome"/>
</dbReference>
<keyword evidence="4" id="KW-1185">Reference proteome</keyword>
<dbReference type="Gene3D" id="3.90.930.50">
    <property type="match status" value="1"/>
</dbReference>
<dbReference type="InterPro" id="IPR054098">
    <property type="entry name" value="NGO1945-like_C"/>
</dbReference>
<dbReference type="PATRIC" id="fig|1255043.3.peg.1033"/>
<gene>
    <name evidence="3" type="ordered locus">TVNIR_1027</name>
</gene>
<dbReference type="STRING" id="1255043.TVNIR_1027"/>
<dbReference type="InterPro" id="IPR044922">
    <property type="entry name" value="DUF2063_N_sf"/>
</dbReference>
<accession>L0DWG3</accession>
<organism evidence="3 4">
    <name type="scientific">Thioalkalivibrio nitratireducens (strain DSM 14787 / UNIQEM 213 / ALEN2)</name>
    <dbReference type="NCBI Taxonomy" id="1255043"/>
    <lineage>
        <taxon>Bacteria</taxon>
        <taxon>Pseudomonadati</taxon>
        <taxon>Pseudomonadota</taxon>
        <taxon>Gammaproteobacteria</taxon>
        <taxon>Chromatiales</taxon>
        <taxon>Ectothiorhodospiraceae</taxon>
        <taxon>Thioalkalivibrio</taxon>
    </lineage>
</organism>
<name>L0DWG3_THIND</name>
<dbReference type="Pfam" id="PF22106">
    <property type="entry name" value="NGO1945_C"/>
    <property type="match status" value="1"/>
</dbReference>
<dbReference type="KEGG" id="tni:TVNIR_1027"/>
<evidence type="ECO:0000259" key="2">
    <source>
        <dbReference type="Pfam" id="PF22106"/>
    </source>
</evidence>
<dbReference type="EMBL" id="CP003989">
    <property type="protein sequence ID" value="AGA32711.1"/>
    <property type="molecule type" value="Genomic_DNA"/>
</dbReference>
<evidence type="ECO:0000313" key="3">
    <source>
        <dbReference type="EMBL" id="AGA32711.1"/>
    </source>
</evidence>
<protein>
    <submittedName>
        <fullName evidence="3">Uncharacterized protein</fullName>
    </submittedName>
</protein>
<dbReference type="AlphaFoldDB" id="L0DWG3"/>
<dbReference type="HOGENOM" id="CLU_096334_1_0_6"/>
<evidence type="ECO:0000259" key="1">
    <source>
        <dbReference type="Pfam" id="PF09836"/>
    </source>
</evidence>
<dbReference type="Gene3D" id="1.10.150.690">
    <property type="entry name" value="DUF2063"/>
    <property type="match status" value="1"/>
</dbReference>
<dbReference type="InterPro" id="IPR018640">
    <property type="entry name" value="DUF2063"/>
</dbReference>
<dbReference type="RefSeq" id="WP_015257852.1">
    <property type="nucleotide sequence ID" value="NC_019902.2"/>
</dbReference>
<dbReference type="eggNOG" id="COG3219">
    <property type="taxonomic scope" value="Bacteria"/>
</dbReference>
<feature type="domain" description="Putative DNA-binding" evidence="1">
    <location>
        <begin position="8"/>
        <end position="94"/>
    </location>
</feature>
<evidence type="ECO:0000313" key="4">
    <source>
        <dbReference type="Proteomes" id="UP000010809"/>
    </source>
</evidence>
<dbReference type="OrthoDB" id="4146344at2"/>
<reference evidence="3" key="1">
    <citation type="submission" date="2015-12" db="EMBL/GenBank/DDBJ databases">
        <authorList>
            <person name="Tikhonova T.V."/>
            <person name="Pavlov A.R."/>
            <person name="Beletsky A.V."/>
            <person name="Mardanov A.V."/>
            <person name="Sorokin D.Y."/>
            <person name="Ravin N.V."/>
            <person name="Popov V.O."/>
        </authorList>
    </citation>
    <scope>NUCLEOTIDE SEQUENCE</scope>
    <source>
        <strain evidence="3">DSM 14787</strain>
    </source>
</reference>
<dbReference type="Pfam" id="PF09836">
    <property type="entry name" value="DUF2063"/>
    <property type="match status" value="1"/>
</dbReference>
<feature type="domain" description="NGO1945-like C-terminal" evidence="2">
    <location>
        <begin position="152"/>
        <end position="245"/>
    </location>
</feature>
<sequence>MPELDFREVQRRFAAHLRDPERHAPPAGIEERRLAIYRRLFINNIEDLLGRAYPVLRSLHGSERWARLTRDFYREHGCHTPYFPRLAEEFLQYLSTERTAREDDFPFLAELAHYERAEVVVAQHEDDPDHATGSTIDPLGDPFTEVPVLATAARLLAYEYPVQRIGPDFVPASPGEHPTYLVVFRDRDFRTGFIELNPLSARILWYVQNDPAPGAELVHRVAADFDLAPGEELLRSAEELLRHWLQRGVLAGTRTDSPAT</sequence>
<proteinExistence type="predicted"/>